<proteinExistence type="predicted"/>
<keyword evidence="2" id="KW-0732">Signal</keyword>
<feature type="chain" id="PRO_5025588591" evidence="2">
    <location>
        <begin position="25"/>
        <end position="108"/>
    </location>
</feature>
<feature type="compositionally biased region" description="Low complexity" evidence="1">
    <location>
        <begin position="84"/>
        <end position="93"/>
    </location>
</feature>
<sequence>MCAQFFFFNLLWVIILLIFPVPRAIHPHPCCVRIFQQHRQHRRIFRRRPVATGAAAKWPRSSESARASQFWPSWWAASAYSGRRFSSPCCRPSSTERRPTQTHLQRKH</sequence>
<feature type="region of interest" description="Disordered" evidence="1">
    <location>
        <begin position="84"/>
        <end position="108"/>
    </location>
</feature>
<evidence type="ECO:0000256" key="1">
    <source>
        <dbReference type="SAM" id="MobiDB-lite"/>
    </source>
</evidence>
<evidence type="ECO:0000256" key="2">
    <source>
        <dbReference type="SAM" id="SignalP"/>
    </source>
</evidence>
<protein>
    <submittedName>
        <fullName evidence="3">Putative secreted protein</fullName>
    </submittedName>
</protein>
<accession>A0A6B0UEE3</accession>
<evidence type="ECO:0000313" key="3">
    <source>
        <dbReference type="EMBL" id="MXU89471.1"/>
    </source>
</evidence>
<dbReference type="EMBL" id="GIFC01007388">
    <property type="protein sequence ID" value="MXU89471.1"/>
    <property type="molecule type" value="Transcribed_RNA"/>
</dbReference>
<name>A0A6B0UEE3_IXORI</name>
<reference evidence="3" key="1">
    <citation type="submission" date="2019-12" db="EMBL/GenBank/DDBJ databases">
        <title>An insight into the sialome of adult female Ixodes ricinus ticks feeding for 6 days.</title>
        <authorList>
            <person name="Perner J."/>
            <person name="Ribeiro J.M.C."/>
        </authorList>
    </citation>
    <scope>NUCLEOTIDE SEQUENCE</scope>
    <source>
        <strain evidence="3">Semi-engorged</strain>
        <tissue evidence="3">Salivary glands</tissue>
    </source>
</reference>
<dbReference type="AlphaFoldDB" id="A0A6B0UEE3"/>
<feature type="signal peptide" evidence="2">
    <location>
        <begin position="1"/>
        <end position="24"/>
    </location>
</feature>
<organism evidence="3">
    <name type="scientific">Ixodes ricinus</name>
    <name type="common">Common tick</name>
    <name type="synonym">Acarus ricinus</name>
    <dbReference type="NCBI Taxonomy" id="34613"/>
    <lineage>
        <taxon>Eukaryota</taxon>
        <taxon>Metazoa</taxon>
        <taxon>Ecdysozoa</taxon>
        <taxon>Arthropoda</taxon>
        <taxon>Chelicerata</taxon>
        <taxon>Arachnida</taxon>
        <taxon>Acari</taxon>
        <taxon>Parasitiformes</taxon>
        <taxon>Ixodida</taxon>
        <taxon>Ixodoidea</taxon>
        <taxon>Ixodidae</taxon>
        <taxon>Ixodinae</taxon>
        <taxon>Ixodes</taxon>
    </lineage>
</organism>